<sequence length="140" mass="15392">MEMVSRYTQPNSIQLSLWTLTLGSSAWVQTKPHLGDDEAVINPPVGTGECLCQQHVLPISPSDENMVQEVPVSRLGVYPGRLLPHWEADKGAGQQETVFRIRSQKKEPVIVTVTETLGTQHSSPRGMICPFAGIEVSKDN</sequence>
<reference evidence="1 2" key="2">
    <citation type="submission" date="2018-11" db="EMBL/GenBank/DDBJ databases">
        <authorList>
            <consortium name="Pathogen Informatics"/>
        </authorList>
    </citation>
    <scope>NUCLEOTIDE SEQUENCE [LARGE SCALE GENOMIC DNA]</scope>
    <source>
        <strain evidence="1 2">NST_G2</strain>
    </source>
</reference>
<protein>
    <submittedName>
        <fullName evidence="3">Cytokine receptor-like factor 2</fullName>
    </submittedName>
</protein>
<organism evidence="3">
    <name type="scientific">Schistocephalus solidus</name>
    <name type="common">Tapeworm</name>
    <dbReference type="NCBI Taxonomy" id="70667"/>
    <lineage>
        <taxon>Eukaryota</taxon>
        <taxon>Metazoa</taxon>
        <taxon>Spiralia</taxon>
        <taxon>Lophotrochozoa</taxon>
        <taxon>Platyhelminthes</taxon>
        <taxon>Cestoda</taxon>
        <taxon>Eucestoda</taxon>
        <taxon>Diphyllobothriidea</taxon>
        <taxon>Diphyllobothriidae</taxon>
        <taxon>Schistocephalus</taxon>
    </lineage>
</organism>
<dbReference type="AlphaFoldDB" id="A0A183SFP9"/>
<dbReference type="WBParaSite" id="SSLN_0000314701-mRNA-1">
    <property type="protein sequence ID" value="SSLN_0000314701-mRNA-1"/>
    <property type="gene ID" value="SSLN_0000314701"/>
</dbReference>
<keyword evidence="2" id="KW-1185">Reference proteome</keyword>
<evidence type="ECO:0000313" key="2">
    <source>
        <dbReference type="Proteomes" id="UP000275846"/>
    </source>
</evidence>
<accession>A0A183SFP9</accession>
<dbReference type="Proteomes" id="UP000275846">
    <property type="component" value="Unassembled WGS sequence"/>
</dbReference>
<evidence type="ECO:0000313" key="3">
    <source>
        <dbReference type="WBParaSite" id="SSLN_0000314701-mRNA-1"/>
    </source>
</evidence>
<evidence type="ECO:0000313" key="1">
    <source>
        <dbReference type="EMBL" id="VDL89432.1"/>
    </source>
</evidence>
<dbReference type="OrthoDB" id="10496052at2759"/>
<proteinExistence type="predicted"/>
<dbReference type="EMBL" id="UYSU01032410">
    <property type="protein sequence ID" value="VDL89432.1"/>
    <property type="molecule type" value="Genomic_DNA"/>
</dbReference>
<reference evidence="3" key="1">
    <citation type="submission" date="2016-06" db="UniProtKB">
        <authorList>
            <consortium name="WormBaseParasite"/>
        </authorList>
    </citation>
    <scope>IDENTIFICATION</scope>
</reference>
<gene>
    <name evidence="1" type="ORF">SSLN_LOCUS3047</name>
</gene>
<name>A0A183SFP9_SCHSO</name>